<reference evidence="2 3" key="1">
    <citation type="submission" date="2024-09" db="EMBL/GenBank/DDBJ databases">
        <authorList>
            <person name="Sun Q."/>
            <person name="Mori K."/>
        </authorList>
    </citation>
    <scope>NUCLEOTIDE SEQUENCE [LARGE SCALE GENOMIC DNA]</scope>
    <source>
        <strain evidence="2 3">JCM 3028</strain>
    </source>
</reference>
<dbReference type="InterPro" id="IPR012341">
    <property type="entry name" value="6hp_glycosidase-like_sf"/>
</dbReference>
<name>A0ABV5T637_9ACTN</name>
<keyword evidence="3" id="KW-1185">Reference proteome</keyword>
<comment type="caution">
    <text evidence="2">The sequence shown here is derived from an EMBL/GenBank/DDBJ whole genome shotgun (WGS) entry which is preliminary data.</text>
</comment>
<feature type="domain" description="Lantibiotic biosynthesis protein dehydration" evidence="1">
    <location>
        <begin position="229"/>
        <end position="601"/>
    </location>
</feature>
<sequence length="1104" mass="117759">MSGDENTPGAAPELGAAWWAGGLTLAERLDRTGGDIPAGRSPESAGETARWRLREWQNAHGLLESGQFDRRLAAAGLTVDELASLLDEEPTALAGRTARPDWAVQAAESIATAHAARGASAETVVPADGMSAGEGFAAIVAPFAEGALRRLGDALDACGPTVQADALLAAWGTELRQRLAAPASRTLVLELNVMRVSRRLEGETPEERFADFVRRFGRPEALTALCEEYPVLARLLARTADRFAACEIETLTRYIEDRPDIVRTLLGGTDPGPLTAVEGGGDTHQGGRAVSVLTFESGARVVYKPRPQAVHRHFNDALAWLDERVAGLDLIRLAVLDRGSYGWVEFAPHLPCQDREEVARYYHRLGALLALLHALDGADFHCENLIACGDQPVLVDLEALLHPLVPGAGIERLMEDPAALALESSVSRSGLLPELMVGESGVIDLSGMGGDKDAVLPMKTPTWTGQGTDEMRLVRENLPFPGVRNRPRLGEDEADPADHLDDLLAGFGRGYEAIVADAPALVRLLTTFSGDEVRVVPRATRTYGKLMMESTHPDVLRHGLDRDRVLDHLWAITHGDRTRERLIAHEAEDLWAGDIPIFTTRPGSRDLWSSGGVRIPDVLPEPSLSRAVRKVLCMGRDDRARQEWIIRASMVTRDRSGLAALAAGTTPPAAAPAPASVTVSPDEARLTAPATAPVPTSASVTVSPDEERLIAAARDVADLIDRLTCSSGPGGRVNWLGLELIEEKYWRSQPLSWDLYGGYPGVALFLARCAAVTGEERYADLARRAVVPLARLADDPPEEGVMGAFTGLGGVAYALTHLAVLLDDPVLARPVEDLVESCAKAAGQDEALDVIVGGAGTLATMLAIHQATGSPAAWRAAEACAERLLATAVPTGAGVAWHTPMSDDRPLTGFSHGAGGIGWALRRYAEAGGDPRARDTALAAFAYESEHYRPDLRGWPDYRQGQGGDDMLHAWCHGAPGIGLSRVGGPASEHLDRDLDRDLDRALAAESARGPMANHSLCHGELGNLELLLQMRHRPEAAALLTARTAHLLDDLARRGPRCGAPGAAPTPGLMNGLAGIGYGLLRLARPEHVPSVLLLDAPAGGER</sequence>
<dbReference type="SMART" id="SM01260">
    <property type="entry name" value="LANC_like"/>
    <property type="match status" value="1"/>
</dbReference>
<gene>
    <name evidence="2" type="ORF">ACFFRH_03500</name>
</gene>
<dbReference type="PRINTS" id="PR01950">
    <property type="entry name" value="LANCSUPER"/>
</dbReference>
<dbReference type="Proteomes" id="UP001589610">
    <property type="component" value="Unassembled WGS sequence"/>
</dbReference>
<dbReference type="Pfam" id="PF13575">
    <property type="entry name" value="DUF4135"/>
    <property type="match status" value="1"/>
</dbReference>
<dbReference type="CDD" id="cd04792">
    <property type="entry name" value="LanM-like"/>
    <property type="match status" value="1"/>
</dbReference>
<dbReference type="SUPFAM" id="SSF158745">
    <property type="entry name" value="LanC-like"/>
    <property type="match status" value="1"/>
</dbReference>
<evidence type="ECO:0000313" key="2">
    <source>
        <dbReference type="EMBL" id="MFB9674544.1"/>
    </source>
</evidence>
<accession>A0ABV5T637</accession>
<dbReference type="NCBIfam" id="TIGR03897">
    <property type="entry name" value="lanti_2_LanM"/>
    <property type="match status" value="1"/>
</dbReference>
<dbReference type="Pfam" id="PF05147">
    <property type="entry name" value="LANC_like"/>
    <property type="match status" value="1"/>
</dbReference>
<evidence type="ECO:0000313" key="3">
    <source>
        <dbReference type="Proteomes" id="UP001589610"/>
    </source>
</evidence>
<dbReference type="InterPro" id="IPR007822">
    <property type="entry name" value="LANC-like"/>
</dbReference>
<organism evidence="2 3">
    <name type="scientific">Streptosporangium vulgare</name>
    <dbReference type="NCBI Taxonomy" id="46190"/>
    <lineage>
        <taxon>Bacteria</taxon>
        <taxon>Bacillati</taxon>
        <taxon>Actinomycetota</taxon>
        <taxon>Actinomycetes</taxon>
        <taxon>Streptosporangiales</taxon>
        <taxon>Streptosporangiaceae</taxon>
        <taxon>Streptosporangium</taxon>
    </lineage>
</organism>
<dbReference type="RefSeq" id="WP_344746482.1">
    <property type="nucleotide sequence ID" value="NZ_BAAAWW010000096.1"/>
</dbReference>
<evidence type="ECO:0000259" key="1">
    <source>
        <dbReference type="Pfam" id="PF13575"/>
    </source>
</evidence>
<protein>
    <submittedName>
        <fullName evidence="2">Type 2 lanthipeptide synthetase LanM family protein</fullName>
    </submittedName>
</protein>
<dbReference type="PIRSF" id="PIRSF037228">
    <property type="entry name" value="Lant_mod_RumM"/>
    <property type="match status" value="1"/>
</dbReference>
<dbReference type="InterPro" id="IPR025410">
    <property type="entry name" value="Lant_dehyd"/>
</dbReference>
<dbReference type="Gene3D" id="1.50.10.10">
    <property type="match status" value="1"/>
</dbReference>
<proteinExistence type="predicted"/>
<dbReference type="InterPro" id="IPR017146">
    <property type="entry name" value="Lanti_2_LanM"/>
</dbReference>
<dbReference type="EMBL" id="JBHMBS010000001">
    <property type="protein sequence ID" value="MFB9674544.1"/>
    <property type="molecule type" value="Genomic_DNA"/>
</dbReference>